<dbReference type="GO" id="GO:0005737">
    <property type="term" value="C:cytoplasm"/>
    <property type="evidence" value="ECO:0007669"/>
    <property type="project" value="UniProtKB-SubCell"/>
</dbReference>
<gene>
    <name evidence="3 4" type="primary">rmf</name>
    <name evidence="4" type="ORF">LL252_08600</name>
</gene>
<dbReference type="RefSeq" id="WP_138771230.1">
    <property type="nucleotide sequence ID" value="NZ_ARXL01000045.1"/>
</dbReference>
<accession>A0A9Q3UNH5</accession>
<dbReference type="Gene3D" id="1.10.10.620">
    <property type="entry name" value="ribosome modulation factor like domain"/>
    <property type="match status" value="1"/>
</dbReference>
<sequence>MKRQKRNRDERAYSRGYQAGFRGRPREFCPFGALEARGNWMRGWREGRTDQIQGMVGVAGIHTLRV</sequence>
<evidence type="ECO:0000313" key="4">
    <source>
        <dbReference type="EMBL" id="MCC4308632.1"/>
    </source>
</evidence>
<dbReference type="Proteomes" id="UP001108027">
    <property type="component" value="Unassembled WGS sequence"/>
</dbReference>
<protein>
    <recommendedName>
        <fullName evidence="3">Ribosome modulation factor</fullName>
        <shortName evidence="3">RMF</shortName>
    </recommendedName>
</protein>
<dbReference type="HAMAP" id="MF_00919">
    <property type="entry name" value="RMF"/>
    <property type="match status" value="1"/>
</dbReference>
<evidence type="ECO:0000313" key="5">
    <source>
        <dbReference type="Proteomes" id="UP001108027"/>
    </source>
</evidence>
<dbReference type="InterPro" id="IPR023200">
    <property type="entry name" value="RMF_sf"/>
</dbReference>
<comment type="subcellular location">
    <subcellularLocation>
        <location evidence="3">Cytoplasm</location>
    </subcellularLocation>
</comment>
<dbReference type="AlphaFoldDB" id="A0A9Q3UNH5"/>
<evidence type="ECO:0000256" key="2">
    <source>
        <dbReference type="ARBA" id="ARBA00022845"/>
    </source>
</evidence>
<evidence type="ECO:0000256" key="1">
    <source>
        <dbReference type="ARBA" id="ARBA00022490"/>
    </source>
</evidence>
<dbReference type="EMBL" id="JAJGNA010000008">
    <property type="protein sequence ID" value="MCC4308632.1"/>
    <property type="molecule type" value="Genomic_DNA"/>
</dbReference>
<keyword evidence="1 3" id="KW-0963">Cytoplasm</keyword>
<comment type="caution">
    <text evidence="4">The sequence shown here is derived from an EMBL/GenBank/DDBJ whole genome shotgun (WGS) entry which is preliminary data.</text>
</comment>
<dbReference type="InterPro" id="IPR007040">
    <property type="entry name" value="Ribosome_modulation_factor"/>
</dbReference>
<dbReference type="GO" id="GO:0006417">
    <property type="term" value="P:regulation of translation"/>
    <property type="evidence" value="ECO:0007669"/>
    <property type="project" value="UniProtKB-UniRule"/>
</dbReference>
<keyword evidence="2 3" id="KW-0810">Translation regulation</keyword>
<evidence type="ECO:0000256" key="3">
    <source>
        <dbReference type="HAMAP-Rule" id="MF_00919"/>
    </source>
</evidence>
<keyword evidence="5" id="KW-1185">Reference proteome</keyword>
<dbReference type="NCBIfam" id="NF011162">
    <property type="entry name" value="PRK14563.1"/>
    <property type="match status" value="1"/>
</dbReference>
<reference evidence="4" key="1">
    <citation type="submission" date="2021-10" db="EMBL/GenBank/DDBJ databases">
        <title>The diversity and Nitrogen Metabolism of Culturable Nitrate-Utilizing Bacteria Within the Oxygen Minimum Zone of the Changjiang (Yangtze River)Estuary.</title>
        <authorList>
            <person name="Zhang D."/>
            <person name="Zheng J."/>
            <person name="Liu S."/>
            <person name="He W."/>
        </authorList>
    </citation>
    <scope>NUCLEOTIDE SEQUENCE</scope>
    <source>
        <strain evidence="4">FXH-223</strain>
    </source>
</reference>
<comment type="function">
    <text evidence="3">During stationary phase, converts 70S ribosomes to an inactive dimeric form (100S ribosomes).</text>
</comment>
<comment type="similarity">
    <text evidence="3">Belongs to the ribosome modulation factor family.</text>
</comment>
<proteinExistence type="inferred from homology"/>
<name>A0A9Q3UNH5_9GAMM</name>
<organism evidence="4 5">
    <name type="scientific">Alloalcanivorax marinus</name>
    <dbReference type="NCBI Taxonomy" id="1177169"/>
    <lineage>
        <taxon>Bacteria</taxon>
        <taxon>Pseudomonadati</taxon>
        <taxon>Pseudomonadota</taxon>
        <taxon>Gammaproteobacteria</taxon>
        <taxon>Oceanospirillales</taxon>
        <taxon>Alcanivoracaceae</taxon>
        <taxon>Alloalcanivorax</taxon>
    </lineage>
</organism>
<dbReference type="Pfam" id="PF04957">
    <property type="entry name" value="RMF"/>
    <property type="match status" value="1"/>
</dbReference>
<dbReference type="NCBIfam" id="NF041886">
    <property type="entry name" value="Rmf_CrpP_fam"/>
    <property type="match status" value="1"/>
</dbReference>